<dbReference type="CDD" id="cd00146">
    <property type="entry name" value="PKD"/>
    <property type="match status" value="1"/>
</dbReference>
<evidence type="ECO:0000313" key="8">
    <source>
        <dbReference type="EMBL" id="SDI16398.1"/>
    </source>
</evidence>
<feature type="domain" description="P/Homo B" evidence="7">
    <location>
        <begin position="269"/>
        <end position="467"/>
    </location>
</feature>
<feature type="domain" description="PKD" evidence="6">
    <location>
        <begin position="181"/>
        <end position="220"/>
    </location>
</feature>
<dbReference type="OrthoDB" id="9765926at2"/>
<evidence type="ECO:0000256" key="1">
    <source>
        <dbReference type="ARBA" id="ARBA00022670"/>
    </source>
</evidence>
<dbReference type="EMBL" id="FNCZ01000007">
    <property type="protein sequence ID" value="SDI16398.1"/>
    <property type="molecule type" value="Genomic_DNA"/>
</dbReference>
<keyword evidence="4" id="KW-1015">Disulfide bond</keyword>
<dbReference type="InterPro" id="IPR000859">
    <property type="entry name" value="CUB_dom"/>
</dbReference>
<dbReference type="Proteomes" id="UP000199492">
    <property type="component" value="Unassembled WGS sequence"/>
</dbReference>
<dbReference type="InterPro" id="IPR035986">
    <property type="entry name" value="PKD_dom_sf"/>
</dbReference>
<evidence type="ECO:0000259" key="7">
    <source>
        <dbReference type="PROSITE" id="PS51829"/>
    </source>
</evidence>
<keyword evidence="3" id="KW-0378">Hydrolase</keyword>
<evidence type="ECO:0000256" key="2">
    <source>
        <dbReference type="ARBA" id="ARBA00022729"/>
    </source>
</evidence>
<evidence type="ECO:0000259" key="5">
    <source>
        <dbReference type="PROSITE" id="PS01180"/>
    </source>
</evidence>
<dbReference type="CDD" id="cd00041">
    <property type="entry name" value="CUB"/>
    <property type="match status" value="1"/>
</dbReference>
<proteinExistence type="predicted"/>
<gene>
    <name evidence="8" type="ORF">SAMN04489796_107201</name>
</gene>
<dbReference type="SUPFAM" id="SSF49854">
    <property type="entry name" value="Spermadhesin, CUB domain"/>
    <property type="match status" value="1"/>
</dbReference>
<dbReference type="PROSITE" id="PS50093">
    <property type="entry name" value="PKD"/>
    <property type="match status" value="1"/>
</dbReference>
<dbReference type="STRING" id="262004.SAMN04489796_107201"/>
<dbReference type="Gene3D" id="2.60.120.290">
    <property type="entry name" value="Spermadhesin, CUB domain"/>
    <property type="match status" value="1"/>
</dbReference>
<dbReference type="InterPro" id="IPR026444">
    <property type="entry name" value="Secre_tail"/>
</dbReference>
<evidence type="ECO:0000259" key="6">
    <source>
        <dbReference type="PROSITE" id="PS50093"/>
    </source>
</evidence>
<dbReference type="Gene3D" id="2.60.40.10">
    <property type="entry name" value="Immunoglobulins"/>
    <property type="match status" value="1"/>
</dbReference>
<dbReference type="InterPro" id="IPR035914">
    <property type="entry name" value="Sperma_CUB_dom_sf"/>
</dbReference>
<dbReference type="Pfam" id="PF01483">
    <property type="entry name" value="P_proprotein"/>
    <property type="match status" value="1"/>
</dbReference>
<organism evidence="8 9">
    <name type="scientific">Winogradskyella thalassocola</name>
    <dbReference type="NCBI Taxonomy" id="262004"/>
    <lineage>
        <taxon>Bacteria</taxon>
        <taxon>Pseudomonadati</taxon>
        <taxon>Bacteroidota</taxon>
        <taxon>Flavobacteriia</taxon>
        <taxon>Flavobacteriales</taxon>
        <taxon>Flavobacteriaceae</taxon>
        <taxon>Winogradskyella</taxon>
    </lineage>
</organism>
<dbReference type="Gene3D" id="2.60.120.260">
    <property type="entry name" value="Galactose-binding domain-like"/>
    <property type="match status" value="1"/>
</dbReference>
<keyword evidence="2" id="KW-0732">Signal</keyword>
<dbReference type="Pfam" id="PF18962">
    <property type="entry name" value="Por_Secre_tail"/>
    <property type="match status" value="1"/>
</dbReference>
<dbReference type="SUPFAM" id="SSF49785">
    <property type="entry name" value="Galactose-binding domain-like"/>
    <property type="match status" value="1"/>
</dbReference>
<dbReference type="AlphaFoldDB" id="A0A1G8IBL8"/>
<keyword evidence="9" id="KW-1185">Reference proteome</keyword>
<keyword evidence="1" id="KW-0645">Protease</keyword>
<evidence type="ECO:0000256" key="3">
    <source>
        <dbReference type="ARBA" id="ARBA00022801"/>
    </source>
</evidence>
<evidence type="ECO:0000313" key="9">
    <source>
        <dbReference type="Proteomes" id="UP000199492"/>
    </source>
</evidence>
<dbReference type="InterPro" id="IPR000601">
    <property type="entry name" value="PKD_dom"/>
</dbReference>
<dbReference type="InterPro" id="IPR022409">
    <property type="entry name" value="PKD/Chitinase_dom"/>
</dbReference>
<dbReference type="SUPFAM" id="SSF49299">
    <property type="entry name" value="PKD domain"/>
    <property type="match status" value="1"/>
</dbReference>
<accession>A0A1G8IBL8</accession>
<dbReference type="Pfam" id="PF00431">
    <property type="entry name" value="CUB"/>
    <property type="match status" value="1"/>
</dbReference>
<dbReference type="NCBIfam" id="TIGR04183">
    <property type="entry name" value="Por_Secre_tail"/>
    <property type="match status" value="1"/>
</dbReference>
<dbReference type="InterPro" id="IPR008979">
    <property type="entry name" value="Galactose-bd-like_sf"/>
</dbReference>
<dbReference type="InterPro" id="IPR013783">
    <property type="entry name" value="Ig-like_fold"/>
</dbReference>
<sequence>MKKNLILFFFIISYLSYGQDILMQNGTFTTCSGILYDSGGEFSNYANNESFTVTICPEEIGQRTRLNFQEFSVQLNADSLTIYDGNDVSAPFLGVYSGVDSPGSVIATFDNPTGCLTVQFISDNIGHTTGWAAAISCTTPCQDITAQLESTLPVANAEGIIEVCVGDNINLSGSGIFETDGAGANYTWDLGDGNIASGQTVNVSYNTPGVYLVNLDIRDTNTDDIIQGCTNTNSINLVIRVSSEPDFTGTQAATDVLCFGGTTTIAGVVSPLAIVYNCPPPESEVTFLPDGNGSAYSTSINVTCFDDAQTLTDISQIESICLNIEHSYLGDLDIDIISPNGQVVRLHNQGGGSANLGIPWATNAVDGNSNIITPGEGLDYCFVPNNGFPTLASGIQTGGAFPVEDGTGTYTDSFVPAGNYSAVEALDGLIGSPLNGNWTIRVVDNLALDNGYMFSWELNFDPNLQLQDFDYIPSIVSQSWDSDANITEINGNTITVAPDAAGDFCYTFRTVDEFGCEYSKTVCINVADEGTTAITYYEDTDGDGYGDANSSITVNCNDNVGRPAGYVLNNLDCNDADDNINPDATDEEGNGTDENCDGVDGYLLGIAEIAANDIKIFPNPFKSSVVINVPTILVGSQLNINIYDLKGRLVFKNSQTSLSNEIVINNLDVLGRATYFLEVSNKEVGFKVVKKLIKL</sequence>
<protein>
    <submittedName>
        <fullName evidence="8">Por secretion system C-terminal sorting domain-containing protein</fullName>
    </submittedName>
</protein>
<reference evidence="9" key="1">
    <citation type="submission" date="2016-10" db="EMBL/GenBank/DDBJ databases">
        <authorList>
            <person name="Varghese N."/>
            <person name="Submissions S."/>
        </authorList>
    </citation>
    <scope>NUCLEOTIDE SEQUENCE [LARGE SCALE GENOMIC DNA]</scope>
    <source>
        <strain evidence="9">DSM 15363</strain>
    </source>
</reference>
<dbReference type="PROSITE" id="PS01180">
    <property type="entry name" value="CUB"/>
    <property type="match status" value="1"/>
</dbReference>
<dbReference type="GO" id="GO:0004252">
    <property type="term" value="F:serine-type endopeptidase activity"/>
    <property type="evidence" value="ECO:0007669"/>
    <property type="project" value="InterPro"/>
</dbReference>
<dbReference type="PROSITE" id="PS51829">
    <property type="entry name" value="P_HOMO_B"/>
    <property type="match status" value="1"/>
</dbReference>
<dbReference type="RefSeq" id="WP_092469652.1">
    <property type="nucleotide sequence ID" value="NZ_FNCZ01000007.1"/>
</dbReference>
<dbReference type="SMART" id="SM00089">
    <property type="entry name" value="PKD"/>
    <property type="match status" value="1"/>
</dbReference>
<name>A0A1G8IBL8_9FLAO</name>
<evidence type="ECO:0000256" key="4">
    <source>
        <dbReference type="ARBA" id="ARBA00023157"/>
    </source>
</evidence>
<dbReference type="InterPro" id="IPR002884">
    <property type="entry name" value="P_dom"/>
</dbReference>
<dbReference type="GO" id="GO:0006508">
    <property type="term" value="P:proteolysis"/>
    <property type="evidence" value="ECO:0007669"/>
    <property type="project" value="UniProtKB-KW"/>
</dbReference>
<feature type="domain" description="CUB" evidence="5">
    <location>
        <begin position="31"/>
        <end position="138"/>
    </location>
</feature>
<dbReference type="Pfam" id="PF18911">
    <property type="entry name" value="PKD_4"/>
    <property type="match status" value="1"/>
</dbReference>